<keyword evidence="2" id="KW-1185">Reference proteome</keyword>
<dbReference type="EMBL" id="JAPFFI010000024">
    <property type="protein sequence ID" value="KAJ6312088.1"/>
    <property type="molecule type" value="Genomic_DNA"/>
</dbReference>
<evidence type="ECO:0000313" key="2">
    <source>
        <dbReference type="Proteomes" id="UP001141253"/>
    </source>
</evidence>
<sequence length="32" mass="3777">MGTITFSFDFLSLSLSWPSQRLLDLTEKKMKR</sequence>
<reference evidence="1" key="1">
    <citation type="submission" date="2022-10" db="EMBL/GenBank/DDBJ databases">
        <authorList>
            <person name="Hyden B.L."/>
            <person name="Feng K."/>
            <person name="Yates T."/>
            <person name="Jawdy S."/>
            <person name="Smart L.B."/>
            <person name="Muchero W."/>
        </authorList>
    </citation>
    <scope>NUCLEOTIDE SEQUENCE</scope>
    <source>
        <tissue evidence="1">Shoot tip</tissue>
    </source>
</reference>
<name>A0ABQ8ZUZ5_9ROSI</name>
<protein>
    <submittedName>
        <fullName evidence="1">Uncharacterized protein</fullName>
    </submittedName>
</protein>
<accession>A0ABQ8ZUZ5</accession>
<reference evidence="1" key="2">
    <citation type="journal article" date="2023" name="Int. J. Mol. Sci.">
        <title>De Novo Assembly and Annotation of 11 Diverse Shrub Willow (Salix) Genomes Reveals Novel Gene Organization in Sex-Linked Regions.</title>
        <authorList>
            <person name="Hyden B."/>
            <person name="Feng K."/>
            <person name="Yates T.B."/>
            <person name="Jawdy S."/>
            <person name="Cereghino C."/>
            <person name="Smart L.B."/>
            <person name="Muchero W."/>
        </authorList>
    </citation>
    <scope>NUCLEOTIDE SEQUENCE</scope>
    <source>
        <tissue evidence="1">Shoot tip</tissue>
    </source>
</reference>
<evidence type="ECO:0000313" key="1">
    <source>
        <dbReference type="EMBL" id="KAJ6312088.1"/>
    </source>
</evidence>
<gene>
    <name evidence="1" type="ORF">OIU77_013774</name>
</gene>
<organism evidence="1 2">
    <name type="scientific">Salix suchowensis</name>
    <dbReference type="NCBI Taxonomy" id="1278906"/>
    <lineage>
        <taxon>Eukaryota</taxon>
        <taxon>Viridiplantae</taxon>
        <taxon>Streptophyta</taxon>
        <taxon>Embryophyta</taxon>
        <taxon>Tracheophyta</taxon>
        <taxon>Spermatophyta</taxon>
        <taxon>Magnoliopsida</taxon>
        <taxon>eudicotyledons</taxon>
        <taxon>Gunneridae</taxon>
        <taxon>Pentapetalae</taxon>
        <taxon>rosids</taxon>
        <taxon>fabids</taxon>
        <taxon>Malpighiales</taxon>
        <taxon>Salicaceae</taxon>
        <taxon>Saliceae</taxon>
        <taxon>Salix</taxon>
    </lineage>
</organism>
<proteinExistence type="predicted"/>
<comment type="caution">
    <text evidence="1">The sequence shown here is derived from an EMBL/GenBank/DDBJ whole genome shotgun (WGS) entry which is preliminary data.</text>
</comment>
<dbReference type="Proteomes" id="UP001141253">
    <property type="component" value="Chromosome 10"/>
</dbReference>